<dbReference type="EMBL" id="JAHXRI010000001">
    <property type="protein sequence ID" value="MBZ1349017.1"/>
    <property type="molecule type" value="Genomic_DNA"/>
</dbReference>
<comment type="similarity">
    <text evidence="2">Belongs to the biopterin-dependent aromatic amino acid hydroxylase family.</text>
</comment>
<dbReference type="PROSITE" id="PS51410">
    <property type="entry name" value="BH4_AAA_HYDROXYL_2"/>
    <property type="match status" value="1"/>
</dbReference>
<keyword evidence="4" id="KW-0560">Oxidoreductase</keyword>
<protein>
    <submittedName>
        <fullName evidence="9">Phenylalanine 4-monooxygenase</fullName>
    </submittedName>
</protein>
<feature type="binding site" evidence="7">
    <location>
        <position position="177"/>
    </location>
    <ligand>
        <name>Fe cation</name>
        <dbReference type="ChEBI" id="CHEBI:24875"/>
    </ligand>
</feature>
<evidence type="ECO:0000256" key="1">
    <source>
        <dbReference type="ARBA" id="ARBA00001954"/>
    </source>
</evidence>
<feature type="binding site" evidence="7">
    <location>
        <position position="133"/>
    </location>
    <ligand>
        <name>Fe cation</name>
        <dbReference type="ChEBI" id="CHEBI:24875"/>
    </ligand>
</feature>
<proteinExistence type="inferred from homology"/>
<evidence type="ECO:0000256" key="7">
    <source>
        <dbReference type="PIRSR" id="PIRSR601273-2"/>
    </source>
</evidence>
<feature type="domain" description="Biopterin-dependent aromatic amino acid hydroxylase family profile" evidence="8">
    <location>
        <begin position="1"/>
        <end position="294"/>
    </location>
</feature>
<dbReference type="Pfam" id="PF00351">
    <property type="entry name" value="Biopterin_H"/>
    <property type="match status" value="1"/>
</dbReference>
<keyword evidence="6" id="KW-0503">Monooxygenase</keyword>
<evidence type="ECO:0000256" key="6">
    <source>
        <dbReference type="ARBA" id="ARBA00023033"/>
    </source>
</evidence>
<evidence type="ECO:0000259" key="8">
    <source>
        <dbReference type="PROSITE" id="PS51410"/>
    </source>
</evidence>
<evidence type="ECO:0000256" key="4">
    <source>
        <dbReference type="ARBA" id="ARBA00023002"/>
    </source>
</evidence>
<comment type="cofactor">
    <cofactor evidence="1 7">
        <name>Fe(2+)</name>
        <dbReference type="ChEBI" id="CHEBI:29033"/>
    </cofactor>
</comment>
<dbReference type="Proteomes" id="UP000739565">
    <property type="component" value="Unassembled WGS sequence"/>
</dbReference>
<name>A0A953N7H5_9BURK</name>
<reference evidence="9" key="1">
    <citation type="submission" date="2021-07" db="EMBL/GenBank/DDBJ databases">
        <title>New genus and species of the family Alcaligenaceae.</title>
        <authorList>
            <person name="Hahn M.W."/>
        </authorList>
    </citation>
    <scope>NUCLEOTIDE SEQUENCE</scope>
    <source>
        <strain evidence="9">LF4-65</strain>
    </source>
</reference>
<evidence type="ECO:0000256" key="2">
    <source>
        <dbReference type="ARBA" id="ARBA00009712"/>
    </source>
</evidence>
<dbReference type="PANTHER" id="PTHR11473:SF24">
    <property type="entry name" value="PHENYLALANINE-4-HYDROXYLASE"/>
    <property type="match status" value="1"/>
</dbReference>
<evidence type="ECO:0000313" key="10">
    <source>
        <dbReference type="Proteomes" id="UP000739565"/>
    </source>
</evidence>
<keyword evidence="3 7" id="KW-0479">Metal-binding</keyword>
<dbReference type="PANTHER" id="PTHR11473">
    <property type="entry name" value="AROMATIC AMINO ACID HYDROXYLASE"/>
    <property type="match status" value="1"/>
</dbReference>
<dbReference type="GO" id="GO:0005506">
    <property type="term" value="F:iron ion binding"/>
    <property type="evidence" value="ECO:0007669"/>
    <property type="project" value="InterPro"/>
</dbReference>
<comment type="caution">
    <text evidence="9">The sequence shown here is derived from an EMBL/GenBank/DDBJ whole genome shotgun (WGS) entry which is preliminary data.</text>
</comment>
<dbReference type="InterPro" id="IPR036329">
    <property type="entry name" value="Aro-AA_hydroxylase_C_sf"/>
</dbReference>
<organism evidence="9 10">
    <name type="scientific">Zwartia hollandica</name>
    <dbReference type="NCBI Taxonomy" id="324606"/>
    <lineage>
        <taxon>Bacteria</taxon>
        <taxon>Pseudomonadati</taxon>
        <taxon>Pseudomonadota</taxon>
        <taxon>Betaproteobacteria</taxon>
        <taxon>Burkholderiales</taxon>
        <taxon>Alcaligenaceae</taxon>
        <taxon>Zwartia</taxon>
    </lineage>
</organism>
<keyword evidence="5 7" id="KW-0408">Iron</keyword>
<dbReference type="GO" id="GO:0009072">
    <property type="term" value="P:aromatic amino acid metabolic process"/>
    <property type="evidence" value="ECO:0007669"/>
    <property type="project" value="InterPro"/>
</dbReference>
<dbReference type="InterPro" id="IPR001273">
    <property type="entry name" value="ArAA_hydroxylase"/>
</dbReference>
<sequence>MTIAKQEEHHLDHDGMLIAQDWATRYSETSHATWASLINSMQELSAKTSCSKLLQGQEAIRLDTKHIPKFSDLTAQLSRSTGWEVTGAHGFIPNEIFFTELANKRFPMACEIRSLDGSQFQEYPDLFHDIYGHTAMLMYPEVSKLMQSSARGILKAIKMGRQDLVKKIAAAYWFTLEVGLVKERGNIKVYGAAVASSPKEIMFATEDKTPNLIRFDLDRVMRTDYNMLDLQRTYFVLEDITELEDLAQQDFFERALRLENMPTLAQGVIDASDEIIQLGSDRSLVIPTNTVEAI</sequence>
<evidence type="ECO:0000256" key="3">
    <source>
        <dbReference type="ARBA" id="ARBA00022723"/>
    </source>
</evidence>
<dbReference type="RefSeq" id="WP_259659442.1">
    <property type="nucleotide sequence ID" value="NZ_JAHXRI010000001.1"/>
</dbReference>
<dbReference type="SUPFAM" id="SSF56534">
    <property type="entry name" value="Aromatic aminoacid monoxygenases, catalytic and oligomerization domains"/>
    <property type="match status" value="1"/>
</dbReference>
<dbReference type="AlphaFoldDB" id="A0A953N7H5"/>
<dbReference type="Gene3D" id="1.10.800.10">
    <property type="entry name" value="Aromatic amino acid hydroxylase"/>
    <property type="match status" value="1"/>
</dbReference>
<feature type="binding site" evidence="7">
    <location>
        <position position="128"/>
    </location>
    <ligand>
        <name>Fe cation</name>
        <dbReference type="ChEBI" id="CHEBI:24875"/>
    </ligand>
</feature>
<dbReference type="GO" id="GO:0016714">
    <property type="term" value="F:oxidoreductase activity, acting on paired donors, with incorporation or reduction of molecular oxygen, reduced pteridine as one donor, and incorporation of one atom of oxygen"/>
    <property type="evidence" value="ECO:0007669"/>
    <property type="project" value="InterPro"/>
</dbReference>
<accession>A0A953N7H5</accession>
<evidence type="ECO:0000313" key="9">
    <source>
        <dbReference type="EMBL" id="MBZ1349017.1"/>
    </source>
</evidence>
<dbReference type="InterPro" id="IPR036951">
    <property type="entry name" value="ArAA_hydroxylase_sf"/>
</dbReference>
<keyword evidence="10" id="KW-1185">Reference proteome</keyword>
<dbReference type="InterPro" id="IPR019774">
    <property type="entry name" value="Aromatic-AA_hydroxylase_C"/>
</dbReference>
<gene>
    <name evidence="9" type="ORF">KZZ10_00010</name>
</gene>
<evidence type="ECO:0000256" key="5">
    <source>
        <dbReference type="ARBA" id="ARBA00023004"/>
    </source>
</evidence>